<dbReference type="PANTHER" id="PTHR37827">
    <property type="entry name" value="TUDOR DOMAIN-CONTAINING PROTEIN"/>
    <property type="match status" value="1"/>
</dbReference>
<dbReference type="EMBL" id="KL142391">
    <property type="protein sequence ID" value="KDR71836.1"/>
    <property type="molecule type" value="Genomic_DNA"/>
</dbReference>
<evidence type="ECO:0000313" key="2">
    <source>
        <dbReference type="Proteomes" id="UP000027222"/>
    </source>
</evidence>
<evidence type="ECO:0000313" key="1">
    <source>
        <dbReference type="EMBL" id="KDR71836.1"/>
    </source>
</evidence>
<accession>A0A067SLQ7</accession>
<proteinExistence type="predicted"/>
<dbReference type="OrthoDB" id="4850648at2759"/>
<gene>
    <name evidence="1" type="ORF">GALMADRAFT_159230</name>
</gene>
<evidence type="ECO:0008006" key="3">
    <source>
        <dbReference type="Google" id="ProtNLM"/>
    </source>
</evidence>
<dbReference type="Proteomes" id="UP000027222">
    <property type="component" value="Unassembled WGS sequence"/>
</dbReference>
<organism evidence="1 2">
    <name type="scientific">Galerina marginata (strain CBS 339.88)</name>
    <dbReference type="NCBI Taxonomy" id="685588"/>
    <lineage>
        <taxon>Eukaryota</taxon>
        <taxon>Fungi</taxon>
        <taxon>Dikarya</taxon>
        <taxon>Basidiomycota</taxon>
        <taxon>Agaricomycotina</taxon>
        <taxon>Agaricomycetes</taxon>
        <taxon>Agaricomycetidae</taxon>
        <taxon>Agaricales</taxon>
        <taxon>Agaricineae</taxon>
        <taxon>Strophariaceae</taxon>
        <taxon>Galerina</taxon>
    </lineage>
</organism>
<dbReference type="HOGENOM" id="CLU_074184_1_0_1"/>
<sequence length="220" mass="24886">MEQFEQPQFSTFKDCIAQKLLHHTAGTKEAQNAVESDGLDEFASYLAMEAWPTVPTIVKEATFETRESVPDIDSISLDSISVAFVESLISYDIVPDADDALKFLEKALGDYLAHACSPPPVWKSTRTNECAICSREVPLTYHHLIPRSTHAKVLKKGWHPKSMLNSVSWLCRPCHSAVHSVARGEELAQHFYTVELLLQREDIQKWQKYAAKQRFGVRRG</sequence>
<dbReference type="AlphaFoldDB" id="A0A067SLQ7"/>
<protein>
    <recommendedName>
        <fullName evidence="3">HNH domain-containing protein</fullName>
    </recommendedName>
</protein>
<keyword evidence="2" id="KW-1185">Reference proteome</keyword>
<dbReference type="STRING" id="685588.A0A067SLQ7"/>
<dbReference type="PANTHER" id="PTHR37827:SF1">
    <property type="entry name" value="HNH DOMAIN-CONTAINING PROTEIN"/>
    <property type="match status" value="1"/>
</dbReference>
<reference evidence="2" key="1">
    <citation type="journal article" date="2014" name="Proc. Natl. Acad. Sci. U.S.A.">
        <title>Extensive sampling of basidiomycete genomes demonstrates inadequacy of the white-rot/brown-rot paradigm for wood decay fungi.</title>
        <authorList>
            <person name="Riley R."/>
            <person name="Salamov A.A."/>
            <person name="Brown D.W."/>
            <person name="Nagy L.G."/>
            <person name="Floudas D."/>
            <person name="Held B.W."/>
            <person name="Levasseur A."/>
            <person name="Lombard V."/>
            <person name="Morin E."/>
            <person name="Otillar R."/>
            <person name="Lindquist E.A."/>
            <person name="Sun H."/>
            <person name="LaButti K.M."/>
            <person name="Schmutz J."/>
            <person name="Jabbour D."/>
            <person name="Luo H."/>
            <person name="Baker S.E."/>
            <person name="Pisabarro A.G."/>
            <person name="Walton J.D."/>
            <person name="Blanchette R.A."/>
            <person name="Henrissat B."/>
            <person name="Martin F."/>
            <person name="Cullen D."/>
            <person name="Hibbett D.S."/>
            <person name="Grigoriev I.V."/>
        </authorList>
    </citation>
    <scope>NUCLEOTIDE SEQUENCE [LARGE SCALE GENOMIC DNA]</scope>
    <source>
        <strain evidence="2">CBS 339.88</strain>
    </source>
</reference>
<name>A0A067SLQ7_GALM3</name>